<dbReference type="Gene3D" id="3.40.30.10">
    <property type="entry name" value="Glutaredoxin"/>
    <property type="match status" value="1"/>
</dbReference>
<evidence type="ECO:0000256" key="1">
    <source>
        <dbReference type="SAM" id="SignalP"/>
    </source>
</evidence>
<dbReference type="SUPFAM" id="SSF52833">
    <property type="entry name" value="Thioredoxin-like"/>
    <property type="match status" value="1"/>
</dbReference>
<feature type="signal peptide" evidence="1">
    <location>
        <begin position="1"/>
        <end position="28"/>
    </location>
</feature>
<gene>
    <name evidence="3" type="ORF">D6858_00875</name>
</gene>
<feature type="domain" description="Thioredoxin-like fold" evidence="2">
    <location>
        <begin position="52"/>
        <end position="239"/>
    </location>
</feature>
<dbReference type="OrthoDB" id="8478320at2"/>
<sequence>MRISHAVRRTAIALAASVALSSGGTAFAKAAAQPATSKAANWATTVSVTPNGAHAIGNPNAKIKLDEFVSYTCSHCAHFAKDGDGALQLAYVGSGKVQVTVHNFVRDPIDLAAALLTNCGPASKFKQNHMMFMLQQPKWLEKAERATEGQRKRWSTGDLPTRMRSISSALGFYDMMATRGYSRAEADRCLANKAMADKLVNGTKAAIEKYNIPGTPSFVLDGNLLAGTFTWEMLQPQLDARF</sequence>
<organism evidence="3 4">
    <name type="scientific">Tsuneonella suprasediminis</name>
    <dbReference type="NCBI Taxonomy" id="2306996"/>
    <lineage>
        <taxon>Bacteria</taxon>
        <taxon>Pseudomonadati</taxon>
        <taxon>Pseudomonadota</taxon>
        <taxon>Alphaproteobacteria</taxon>
        <taxon>Sphingomonadales</taxon>
        <taxon>Erythrobacteraceae</taxon>
        <taxon>Tsuneonella</taxon>
    </lineage>
</organism>
<dbReference type="GO" id="GO:0016853">
    <property type="term" value="F:isomerase activity"/>
    <property type="evidence" value="ECO:0007669"/>
    <property type="project" value="UniProtKB-KW"/>
</dbReference>
<evidence type="ECO:0000313" key="3">
    <source>
        <dbReference type="EMBL" id="RJX71220.1"/>
    </source>
</evidence>
<protein>
    <submittedName>
        <fullName evidence="3">Protein-disulfide isomerase</fullName>
    </submittedName>
</protein>
<keyword evidence="4" id="KW-1185">Reference proteome</keyword>
<name>A0A419R6B1_9SPHN</name>
<dbReference type="AlphaFoldDB" id="A0A419R6B1"/>
<accession>A0A419R6B1</accession>
<dbReference type="Gene3D" id="1.10.40.110">
    <property type="match status" value="1"/>
</dbReference>
<comment type="caution">
    <text evidence="3">The sequence shown here is derived from an EMBL/GenBank/DDBJ whole genome shotgun (WGS) entry which is preliminary data.</text>
</comment>
<keyword evidence="1" id="KW-0732">Signal</keyword>
<dbReference type="Proteomes" id="UP000284322">
    <property type="component" value="Unassembled WGS sequence"/>
</dbReference>
<feature type="chain" id="PRO_5019134283" evidence="1">
    <location>
        <begin position="29"/>
        <end position="242"/>
    </location>
</feature>
<dbReference type="RefSeq" id="WP_120106203.1">
    <property type="nucleotide sequence ID" value="NZ_RAHJ01000003.1"/>
</dbReference>
<dbReference type="InterPro" id="IPR036249">
    <property type="entry name" value="Thioredoxin-like_sf"/>
</dbReference>
<dbReference type="Pfam" id="PF13462">
    <property type="entry name" value="Thioredoxin_4"/>
    <property type="match status" value="1"/>
</dbReference>
<keyword evidence="3" id="KW-0413">Isomerase</keyword>
<dbReference type="InterPro" id="IPR012336">
    <property type="entry name" value="Thioredoxin-like_fold"/>
</dbReference>
<dbReference type="EMBL" id="RAHJ01000003">
    <property type="protein sequence ID" value="RJX71220.1"/>
    <property type="molecule type" value="Genomic_DNA"/>
</dbReference>
<reference evidence="3 4" key="1">
    <citation type="submission" date="2018-09" db="EMBL/GenBank/DDBJ databases">
        <title>Altererythrobacter sp.Ery1 and Ery12, the genome sequencing of novel strains in genus Alterythrobacter.</title>
        <authorList>
            <person name="Cheng H."/>
            <person name="Wu Y.-H."/>
            <person name="Fang C."/>
            <person name="Xu X.-W."/>
        </authorList>
    </citation>
    <scope>NUCLEOTIDE SEQUENCE [LARGE SCALE GENOMIC DNA]</scope>
    <source>
        <strain evidence="3 4">Ery12</strain>
    </source>
</reference>
<evidence type="ECO:0000259" key="2">
    <source>
        <dbReference type="Pfam" id="PF13462"/>
    </source>
</evidence>
<evidence type="ECO:0000313" key="4">
    <source>
        <dbReference type="Proteomes" id="UP000284322"/>
    </source>
</evidence>
<proteinExistence type="predicted"/>